<keyword evidence="3" id="KW-1185">Reference proteome</keyword>
<dbReference type="Proteomes" id="UP000830198">
    <property type="component" value="Chromosome"/>
</dbReference>
<protein>
    <submittedName>
        <fullName evidence="2">Glycosyltransferase</fullName>
    </submittedName>
</protein>
<reference evidence="2 3" key="1">
    <citation type="submission" date="2022-04" db="EMBL/GenBank/DDBJ databases">
        <title>The arsenic-methylating capacity of Chitinophaga filiformis YT5 during chitin decomposition.</title>
        <authorList>
            <person name="Chen G."/>
            <person name="Liang Y."/>
        </authorList>
    </citation>
    <scope>NUCLEOTIDE SEQUENCE [LARGE SCALE GENOMIC DNA]</scope>
    <source>
        <strain evidence="2 3">YT5</strain>
    </source>
</reference>
<dbReference type="SUPFAM" id="SSF53756">
    <property type="entry name" value="UDP-Glycosyltransferase/glycogen phosphorylase"/>
    <property type="match status" value="1"/>
</dbReference>
<dbReference type="PANTHER" id="PTHR46401">
    <property type="entry name" value="GLYCOSYLTRANSFERASE WBBK-RELATED"/>
    <property type="match status" value="1"/>
</dbReference>
<proteinExistence type="predicted"/>
<evidence type="ECO:0000256" key="1">
    <source>
        <dbReference type="ARBA" id="ARBA00022679"/>
    </source>
</evidence>
<dbReference type="Gene3D" id="3.40.50.2000">
    <property type="entry name" value="Glycogen Phosphorylase B"/>
    <property type="match status" value="2"/>
</dbReference>
<evidence type="ECO:0000313" key="3">
    <source>
        <dbReference type="Proteomes" id="UP000830198"/>
    </source>
</evidence>
<organism evidence="2 3">
    <name type="scientific">Chitinophaga filiformis</name>
    <name type="common">Myxococcus filiformis</name>
    <name type="synonym">Flexibacter filiformis</name>
    <dbReference type="NCBI Taxonomy" id="104663"/>
    <lineage>
        <taxon>Bacteria</taxon>
        <taxon>Pseudomonadati</taxon>
        <taxon>Bacteroidota</taxon>
        <taxon>Chitinophagia</taxon>
        <taxon>Chitinophagales</taxon>
        <taxon>Chitinophagaceae</taxon>
        <taxon>Chitinophaga</taxon>
    </lineage>
</organism>
<keyword evidence="1" id="KW-0808">Transferase</keyword>
<accession>A0ABY4I3T1</accession>
<evidence type="ECO:0000313" key="2">
    <source>
        <dbReference type="EMBL" id="UPK70743.1"/>
    </source>
</evidence>
<dbReference type="Pfam" id="PF13692">
    <property type="entry name" value="Glyco_trans_1_4"/>
    <property type="match status" value="1"/>
</dbReference>
<name>A0ABY4I3T1_CHIFI</name>
<dbReference type="EMBL" id="CP095855">
    <property type="protein sequence ID" value="UPK70743.1"/>
    <property type="molecule type" value="Genomic_DNA"/>
</dbReference>
<sequence>MKIVTIRHRFSHMGAHSGYDNLFMHLEKMYGNDFTTIWRKDATFMQRVSGKVLRPVFNRMKLGPFYTVPSMLAEWKGWRLLKKEGGILHIAYLEDSFGLLAYLKKNTAKYKHIKIVATSHQPVSWWEKHPERMKLLHALDAVIVLSTREQAYFDKQMPGKVHFVRHGIDIDFFTPGKEYEPSKACIFSGNWFRDIPCLIDVVKRVTEKDNTIRFEIVNHFVDDPTHPISQLRAFKNTVFHRNISDESLLGLYRSSDLLLLPLIESTANNAMLEATSCGLPIVTTDVGGVRDYTSGNFCDYAERGNAVQLADYVLRAVQAPLQLKERRLNARNYAEQHLDWQVLAKEVAGIYQNLLA</sequence>
<dbReference type="CDD" id="cd03801">
    <property type="entry name" value="GT4_PimA-like"/>
    <property type="match status" value="1"/>
</dbReference>
<dbReference type="RefSeq" id="WP_247812907.1">
    <property type="nucleotide sequence ID" value="NZ_CP095855.1"/>
</dbReference>
<gene>
    <name evidence="2" type="ORF">MYF79_05455</name>
</gene>
<dbReference type="PANTHER" id="PTHR46401:SF2">
    <property type="entry name" value="GLYCOSYLTRANSFERASE WBBK-RELATED"/>
    <property type="match status" value="1"/>
</dbReference>